<dbReference type="RefSeq" id="WP_286277729.1">
    <property type="nucleotide sequence ID" value="NZ_AP027731.1"/>
</dbReference>
<gene>
    <name evidence="2" type="ORF">GCM10025866_01690</name>
</gene>
<accession>A0ABN6XHF3</accession>
<dbReference type="PANTHER" id="PTHR30157:SF0">
    <property type="entry name" value="NADPH-DEPENDENT FERRIC-CHELATE REDUCTASE"/>
    <property type="match status" value="1"/>
</dbReference>
<organism evidence="2 3">
    <name type="scientific">Naasia aerilata</name>
    <dbReference type="NCBI Taxonomy" id="1162966"/>
    <lineage>
        <taxon>Bacteria</taxon>
        <taxon>Bacillati</taxon>
        <taxon>Actinomycetota</taxon>
        <taxon>Actinomycetes</taxon>
        <taxon>Micrococcales</taxon>
        <taxon>Microbacteriaceae</taxon>
        <taxon>Naasia</taxon>
    </lineage>
</organism>
<dbReference type="InterPro" id="IPR039261">
    <property type="entry name" value="FNR_nucleotide-bd"/>
</dbReference>
<dbReference type="Gene3D" id="3.40.50.80">
    <property type="entry name" value="Nucleotide-binding domain of ferredoxin-NADP reductase (FNR) module"/>
    <property type="match status" value="1"/>
</dbReference>
<dbReference type="PANTHER" id="PTHR30157">
    <property type="entry name" value="FERRIC REDUCTASE, NADPH-DEPENDENT"/>
    <property type="match status" value="1"/>
</dbReference>
<dbReference type="InterPro" id="IPR013113">
    <property type="entry name" value="SIP_FAD-bd"/>
</dbReference>
<proteinExistence type="predicted"/>
<evidence type="ECO:0000313" key="2">
    <source>
        <dbReference type="EMBL" id="BDZ44260.1"/>
    </source>
</evidence>
<name>A0ABN6XHF3_9MICO</name>
<dbReference type="EMBL" id="AP027731">
    <property type="protein sequence ID" value="BDZ44260.1"/>
    <property type="molecule type" value="Genomic_DNA"/>
</dbReference>
<dbReference type="CDD" id="cd06193">
    <property type="entry name" value="siderophore_interacting"/>
    <property type="match status" value="1"/>
</dbReference>
<dbReference type="PROSITE" id="PS51384">
    <property type="entry name" value="FAD_FR"/>
    <property type="match status" value="1"/>
</dbReference>
<feature type="domain" description="FAD-binding FR-type" evidence="1">
    <location>
        <begin position="15"/>
        <end position="159"/>
    </location>
</feature>
<dbReference type="InterPro" id="IPR039374">
    <property type="entry name" value="SIP_fam"/>
</dbReference>
<dbReference type="Pfam" id="PF08021">
    <property type="entry name" value="FAD_binding_9"/>
    <property type="match status" value="1"/>
</dbReference>
<protein>
    <recommendedName>
        <fullName evidence="1">FAD-binding FR-type domain-containing protein</fullName>
    </recommendedName>
</protein>
<dbReference type="InterPro" id="IPR007037">
    <property type="entry name" value="SIP_rossman_dom"/>
</dbReference>
<keyword evidence="3" id="KW-1185">Reference proteome</keyword>
<dbReference type="Gene3D" id="2.40.30.10">
    <property type="entry name" value="Translation factors"/>
    <property type="match status" value="1"/>
</dbReference>
<dbReference type="SUPFAM" id="SSF63380">
    <property type="entry name" value="Riboflavin synthase domain-like"/>
    <property type="match status" value="1"/>
</dbReference>
<dbReference type="Pfam" id="PF04954">
    <property type="entry name" value="SIP"/>
    <property type="match status" value="1"/>
</dbReference>
<sequence>MLTSLRSPVRHRPAYRPFRARVQRVERLSPSFVRITFTGPELSGFGTAGLDQRVKLLLPLPGVGFDHLPVEDAENWYPRWRALPDELRNPLRTYTIRAVRPSRAEVDVDFVAHGDAGPASSWALHARVGDELVLVGPDELSEDRRVGIEWKPGSATSLLLIGDETAVPAISSILESLPDGTPATAFVEVPTAADRLPLRMPASATLTWLPRDGAPSGSLLEPAVREWVEGHLAAAAHALAHEEPADIDVDSTLLWETPTEPPTGALYAWLAGEAAVIKTLRRFLVSECEFDRRQVAFMGYWREGRAEAA</sequence>
<dbReference type="Proteomes" id="UP001321498">
    <property type="component" value="Chromosome"/>
</dbReference>
<dbReference type="InterPro" id="IPR017938">
    <property type="entry name" value="Riboflavin_synthase-like_b-brl"/>
</dbReference>
<evidence type="ECO:0000259" key="1">
    <source>
        <dbReference type="PROSITE" id="PS51384"/>
    </source>
</evidence>
<reference evidence="3" key="1">
    <citation type="journal article" date="2019" name="Int. J. Syst. Evol. Microbiol.">
        <title>The Global Catalogue of Microorganisms (GCM) 10K type strain sequencing project: providing services to taxonomists for standard genome sequencing and annotation.</title>
        <authorList>
            <consortium name="The Broad Institute Genomics Platform"/>
            <consortium name="The Broad Institute Genome Sequencing Center for Infectious Disease"/>
            <person name="Wu L."/>
            <person name="Ma J."/>
        </authorList>
    </citation>
    <scope>NUCLEOTIDE SEQUENCE [LARGE SCALE GENOMIC DNA]</scope>
    <source>
        <strain evidence="3">NBRC 108725</strain>
    </source>
</reference>
<dbReference type="InterPro" id="IPR017927">
    <property type="entry name" value="FAD-bd_FR_type"/>
</dbReference>
<evidence type="ECO:0000313" key="3">
    <source>
        <dbReference type="Proteomes" id="UP001321498"/>
    </source>
</evidence>